<evidence type="ECO:0000313" key="2">
    <source>
        <dbReference type="EMBL" id="RKF77292.1"/>
    </source>
</evidence>
<feature type="compositionally biased region" description="Basic and acidic residues" evidence="1">
    <location>
        <begin position="106"/>
        <end position="116"/>
    </location>
</feature>
<feature type="non-terminal residue" evidence="2">
    <location>
        <position position="1"/>
    </location>
</feature>
<dbReference type="EMBL" id="MCBS01022084">
    <property type="protein sequence ID" value="RKF77292.1"/>
    <property type="molecule type" value="Genomic_DNA"/>
</dbReference>
<dbReference type="Proteomes" id="UP000285326">
    <property type="component" value="Unassembled WGS sequence"/>
</dbReference>
<evidence type="ECO:0000256" key="1">
    <source>
        <dbReference type="SAM" id="MobiDB-lite"/>
    </source>
</evidence>
<evidence type="ECO:0000313" key="3">
    <source>
        <dbReference type="Proteomes" id="UP000285326"/>
    </source>
</evidence>
<reference evidence="2 3" key="1">
    <citation type="journal article" date="2018" name="BMC Genomics">
        <title>Comparative genome analyses reveal sequence features reflecting distinct modes of host-adaptation between dicot and monocot powdery mildew.</title>
        <authorList>
            <person name="Wu Y."/>
            <person name="Ma X."/>
            <person name="Pan Z."/>
            <person name="Kale S.D."/>
            <person name="Song Y."/>
            <person name="King H."/>
            <person name="Zhang Q."/>
            <person name="Presley C."/>
            <person name="Deng X."/>
            <person name="Wei C.I."/>
            <person name="Xiao S."/>
        </authorList>
    </citation>
    <scope>NUCLEOTIDE SEQUENCE [LARGE SCALE GENOMIC DNA]</scope>
    <source>
        <strain evidence="2">UMSG1</strain>
    </source>
</reference>
<proteinExistence type="predicted"/>
<organism evidence="2 3">
    <name type="scientific">Golovinomyces cichoracearum</name>
    <dbReference type="NCBI Taxonomy" id="62708"/>
    <lineage>
        <taxon>Eukaryota</taxon>
        <taxon>Fungi</taxon>
        <taxon>Dikarya</taxon>
        <taxon>Ascomycota</taxon>
        <taxon>Pezizomycotina</taxon>
        <taxon>Leotiomycetes</taxon>
        <taxon>Erysiphales</taxon>
        <taxon>Erysiphaceae</taxon>
        <taxon>Golovinomyces</taxon>
    </lineage>
</organism>
<dbReference type="AlphaFoldDB" id="A0A420IRY1"/>
<feature type="compositionally biased region" description="Polar residues" evidence="1">
    <location>
        <begin position="117"/>
        <end position="128"/>
    </location>
</feature>
<sequence length="165" mass="18774">IYSYYERKFDGVTFLSGSDHSQNLTLVKAQIAPCKDVLGRSNRAAIPKYLSKQPIWTQSKLTKLRFNNDDYNEFLCELDDFFCLNYVSRQLLAASKQPQTSNLGDAKSKNSSDSKSGHNIQSDNSSVASLKAKEKCTAQFNNQRLGLKEELQELDLPEVRCYYCH</sequence>
<protein>
    <submittedName>
        <fullName evidence="2">Uncharacterized protein</fullName>
    </submittedName>
</protein>
<comment type="caution">
    <text evidence="2">The sequence shown here is derived from an EMBL/GenBank/DDBJ whole genome shotgun (WGS) entry which is preliminary data.</text>
</comment>
<name>A0A420IRY1_9PEZI</name>
<feature type="region of interest" description="Disordered" evidence="1">
    <location>
        <begin position="98"/>
        <end position="128"/>
    </location>
</feature>
<accession>A0A420IRY1</accession>
<gene>
    <name evidence="2" type="ORF">GcM1_220008</name>
</gene>